<evidence type="ECO:0000256" key="7">
    <source>
        <dbReference type="RuleBase" id="RU361153"/>
    </source>
</evidence>
<comment type="similarity">
    <text evidence="2 7">Belongs to the glycosyl hydrolase 5 (cellulase A) family.</text>
</comment>
<dbReference type="GO" id="GO:0009251">
    <property type="term" value="P:glucan catabolic process"/>
    <property type="evidence" value="ECO:0007669"/>
    <property type="project" value="UniProtKB-ARBA"/>
</dbReference>
<dbReference type="PANTHER" id="PTHR34142:SF1">
    <property type="entry name" value="GLYCOSIDE HYDROLASE FAMILY 5 DOMAIN-CONTAINING PROTEIN"/>
    <property type="match status" value="1"/>
</dbReference>
<gene>
    <name evidence="9" type="ORF">PoMZ_08586</name>
</gene>
<dbReference type="InterPro" id="IPR035971">
    <property type="entry name" value="CBD_sf"/>
</dbReference>
<keyword evidence="5 7" id="KW-0378">Hydrolase</keyword>
<dbReference type="InterPro" id="IPR001547">
    <property type="entry name" value="Glyco_hydro_5"/>
</dbReference>
<dbReference type="Proteomes" id="UP000294847">
    <property type="component" value="Chromosome 4"/>
</dbReference>
<comment type="catalytic activity">
    <reaction evidence="1">
        <text>Endohydrolysis of (1-&gt;4)-beta-D-glucosidic linkages in cellulose, lichenin and cereal beta-D-glucans.</text>
        <dbReference type="EC" id="3.2.1.4"/>
    </reaction>
</comment>
<dbReference type="SUPFAM" id="SSF57180">
    <property type="entry name" value="Cellulose-binding domain"/>
    <property type="match status" value="1"/>
</dbReference>
<evidence type="ECO:0000313" key="9">
    <source>
        <dbReference type="EMBL" id="QBZ61632.1"/>
    </source>
</evidence>
<dbReference type="InterPro" id="IPR017853">
    <property type="entry name" value="GH"/>
</dbReference>
<dbReference type="Pfam" id="PF00734">
    <property type="entry name" value="CBM_1"/>
    <property type="match status" value="1"/>
</dbReference>
<dbReference type="GO" id="GO:0005576">
    <property type="term" value="C:extracellular region"/>
    <property type="evidence" value="ECO:0007669"/>
    <property type="project" value="InterPro"/>
</dbReference>
<dbReference type="PANTHER" id="PTHR34142">
    <property type="entry name" value="ENDO-BETA-1,4-GLUCANASE A"/>
    <property type="match status" value="1"/>
</dbReference>
<name>A0A4P7NHZ8_PYROR</name>
<evidence type="ECO:0000256" key="3">
    <source>
        <dbReference type="ARBA" id="ARBA00012601"/>
    </source>
</evidence>
<proteinExistence type="inferred from homology"/>
<keyword evidence="6 7" id="KW-0326">Glycosidase</keyword>
<evidence type="ECO:0000256" key="4">
    <source>
        <dbReference type="ARBA" id="ARBA00022729"/>
    </source>
</evidence>
<dbReference type="SUPFAM" id="SSF51445">
    <property type="entry name" value="(Trans)glycosidases"/>
    <property type="match status" value="1"/>
</dbReference>
<dbReference type="EMBL" id="CP034207">
    <property type="protein sequence ID" value="QBZ61632.1"/>
    <property type="molecule type" value="Genomic_DNA"/>
</dbReference>
<evidence type="ECO:0000256" key="5">
    <source>
        <dbReference type="ARBA" id="ARBA00022801"/>
    </source>
</evidence>
<dbReference type="Gene3D" id="3.20.20.80">
    <property type="entry name" value="Glycosidases"/>
    <property type="match status" value="1"/>
</dbReference>
<dbReference type="Pfam" id="PF00150">
    <property type="entry name" value="Cellulase"/>
    <property type="match status" value="1"/>
</dbReference>
<evidence type="ECO:0000256" key="6">
    <source>
        <dbReference type="ARBA" id="ARBA00023295"/>
    </source>
</evidence>
<feature type="domain" description="CBM1" evidence="8">
    <location>
        <begin position="16"/>
        <end position="52"/>
    </location>
</feature>
<keyword evidence="4" id="KW-0732">Signal</keyword>
<evidence type="ECO:0000259" key="8">
    <source>
        <dbReference type="PROSITE" id="PS51164"/>
    </source>
</evidence>
<accession>A0A4P7NHZ8</accession>
<dbReference type="GO" id="GO:0030248">
    <property type="term" value="F:cellulose binding"/>
    <property type="evidence" value="ECO:0007669"/>
    <property type="project" value="InterPro"/>
</dbReference>
<dbReference type="AlphaFoldDB" id="A0A4P7NHZ8"/>
<dbReference type="SMART" id="SM00236">
    <property type="entry name" value="fCBD"/>
    <property type="match status" value="1"/>
</dbReference>
<reference evidence="9 10" key="1">
    <citation type="journal article" date="2019" name="Mol. Biol. Evol.">
        <title>Blast fungal genomes show frequent chromosomal changes, gene gains and losses, and effector gene turnover.</title>
        <authorList>
            <person name="Gomez Luciano L.B."/>
            <person name="Jason Tsai I."/>
            <person name="Chuma I."/>
            <person name="Tosa Y."/>
            <person name="Chen Y.H."/>
            <person name="Li J.Y."/>
            <person name="Li M.Y."/>
            <person name="Jade Lu M.Y."/>
            <person name="Nakayashiki H."/>
            <person name="Li W.H."/>
        </authorList>
    </citation>
    <scope>NUCLEOTIDE SEQUENCE [LARGE SCALE GENOMIC DNA]</scope>
    <source>
        <strain evidence="9">MZ5-1-6</strain>
    </source>
</reference>
<dbReference type="EC" id="3.2.1.4" evidence="3"/>
<dbReference type="InterPro" id="IPR000254">
    <property type="entry name" value="CBD"/>
</dbReference>
<dbReference type="GO" id="GO:0008810">
    <property type="term" value="F:cellulase activity"/>
    <property type="evidence" value="ECO:0007669"/>
    <property type="project" value="UniProtKB-EC"/>
</dbReference>
<evidence type="ECO:0000313" key="10">
    <source>
        <dbReference type="Proteomes" id="UP000294847"/>
    </source>
</evidence>
<organism evidence="9 10">
    <name type="scientific">Pyricularia oryzae</name>
    <name type="common">Rice blast fungus</name>
    <name type="synonym">Magnaporthe oryzae</name>
    <dbReference type="NCBI Taxonomy" id="318829"/>
    <lineage>
        <taxon>Eukaryota</taxon>
        <taxon>Fungi</taxon>
        <taxon>Dikarya</taxon>
        <taxon>Ascomycota</taxon>
        <taxon>Pezizomycotina</taxon>
        <taxon>Sordariomycetes</taxon>
        <taxon>Sordariomycetidae</taxon>
        <taxon>Magnaporthales</taxon>
        <taxon>Pyriculariaceae</taxon>
        <taxon>Pyricularia</taxon>
    </lineage>
</organism>
<dbReference type="FunFam" id="3.20.20.80:FF:000078">
    <property type="entry name" value="Endo-beta-1,4-glucanase B"/>
    <property type="match status" value="1"/>
</dbReference>
<sequence length="376" mass="40694">MKSIFALGALISAAAAQAPAWAQCGGNGHTGPTTCVSGHSCVVVNEWYHQCQPGASNPPGNGGGSPGGGGGNGKFIFFGTNEAGAEFGQDTLPGVWGKEYTFPEPSTIDTLMSQGYNTFRVCMAMERLADKGLTGAFNQAYLRNLTTVVNHITNKGGWAVIDPHNYGRYNKAIITDTSAFRTFFVNLGTAFKSNSKVVFDTNNEYNTMDQNLVLRLNQASIDGIRAAGATSQYIFVEGNAWSGAWSWNTTNDNMKALTDPQNKLVYEMHQYLDSDSSGTSPDCVSANIGVQRIVGATEWLRANKKVGMIGEFAGGPNEQCKAAVKGMLDHMKQNSDVWLGALWWAAGPWWGDYMYGFEPPSSTAYVYYNSLLKTYM</sequence>
<dbReference type="PROSITE" id="PS51164">
    <property type="entry name" value="CBM1_2"/>
    <property type="match status" value="1"/>
</dbReference>
<protein>
    <recommendedName>
        <fullName evidence="3">cellulase</fullName>
        <ecNumber evidence="3">3.2.1.4</ecNumber>
    </recommendedName>
</protein>
<dbReference type="PROSITE" id="PS00562">
    <property type="entry name" value="CBM1_1"/>
    <property type="match status" value="1"/>
</dbReference>
<evidence type="ECO:0000256" key="2">
    <source>
        <dbReference type="ARBA" id="ARBA00005641"/>
    </source>
</evidence>
<evidence type="ECO:0000256" key="1">
    <source>
        <dbReference type="ARBA" id="ARBA00000966"/>
    </source>
</evidence>